<dbReference type="RefSeq" id="WP_338688913.1">
    <property type="nucleotide sequence ID" value="NZ_AP024702.1"/>
</dbReference>
<dbReference type="SUPFAM" id="SSF53649">
    <property type="entry name" value="Alkaline phosphatase-like"/>
    <property type="match status" value="1"/>
</dbReference>
<protein>
    <submittedName>
        <fullName evidence="6">N-acetylgalactosamine-6-sulfatase</fullName>
    </submittedName>
</protein>
<evidence type="ECO:0000256" key="2">
    <source>
        <dbReference type="ARBA" id="ARBA00022801"/>
    </source>
</evidence>
<dbReference type="Gene3D" id="3.30.1120.10">
    <property type="match status" value="1"/>
</dbReference>
<dbReference type="Gene3D" id="3.40.720.10">
    <property type="entry name" value="Alkaline Phosphatase, subunit A"/>
    <property type="match status" value="1"/>
</dbReference>
<evidence type="ECO:0000259" key="5">
    <source>
        <dbReference type="Pfam" id="PF00884"/>
    </source>
</evidence>
<evidence type="ECO:0000256" key="1">
    <source>
        <dbReference type="ARBA" id="ARBA00008779"/>
    </source>
</evidence>
<evidence type="ECO:0000256" key="4">
    <source>
        <dbReference type="SAM" id="SignalP"/>
    </source>
</evidence>
<proteinExistence type="inferred from homology"/>
<dbReference type="Pfam" id="PF00884">
    <property type="entry name" value="Sulfatase"/>
    <property type="match status" value="1"/>
</dbReference>
<gene>
    <name evidence="6" type="ORF">HAHE_08650</name>
</gene>
<dbReference type="Proteomes" id="UP001374893">
    <property type="component" value="Chromosome"/>
</dbReference>
<feature type="chain" id="PRO_5045943520" evidence="4">
    <location>
        <begin position="18"/>
        <end position="462"/>
    </location>
</feature>
<name>A0ABN6H2W4_9BACT</name>
<accession>A0ABN6H2W4</accession>
<evidence type="ECO:0000313" key="6">
    <source>
        <dbReference type="EMBL" id="BCX46957.1"/>
    </source>
</evidence>
<keyword evidence="7" id="KW-1185">Reference proteome</keyword>
<dbReference type="PANTHER" id="PTHR42693:SF53">
    <property type="entry name" value="ENDO-4-O-SULFATASE"/>
    <property type="match status" value="1"/>
</dbReference>
<feature type="domain" description="Sulfatase N-terminal" evidence="5">
    <location>
        <begin position="21"/>
        <end position="352"/>
    </location>
</feature>
<dbReference type="InterPro" id="IPR017850">
    <property type="entry name" value="Alkaline_phosphatase_core_sf"/>
</dbReference>
<dbReference type="PANTHER" id="PTHR42693">
    <property type="entry name" value="ARYLSULFATASE FAMILY MEMBER"/>
    <property type="match status" value="1"/>
</dbReference>
<organism evidence="6 7">
    <name type="scientific">Haloferula helveola</name>
    <dbReference type="NCBI Taxonomy" id="490095"/>
    <lineage>
        <taxon>Bacteria</taxon>
        <taxon>Pseudomonadati</taxon>
        <taxon>Verrucomicrobiota</taxon>
        <taxon>Verrucomicrobiia</taxon>
        <taxon>Verrucomicrobiales</taxon>
        <taxon>Verrucomicrobiaceae</taxon>
        <taxon>Haloferula</taxon>
    </lineage>
</organism>
<comment type="similarity">
    <text evidence="1">Belongs to the sulfatase family.</text>
</comment>
<evidence type="ECO:0000313" key="7">
    <source>
        <dbReference type="Proteomes" id="UP001374893"/>
    </source>
</evidence>
<evidence type="ECO:0000256" key="3">
    <source>
        <dbReference type="SAM" id="MobiDB-lite"/>
    </source>
</evidence>
<feature type="region of interest" description="Disordered" evidence="3">
    <location>
        <begin position="441"/>
        <end position="462"/>
    </location>
</feature>
<feature type="signal peptide" evidence="4">
    <location>
        <begin position="1"/>
        <end position="17"/>
    </location>
</feature>
<dbReference type="InterPro" id="IPR000917">
    <property type="entry name" value="Sulfatase_N"/>
</dbReference>
<dbReference type="EMBL" id="AP024702">
    <property type="protein sequence ID" value="BCX46957.1"/>
    <property type="molecule type" value="Genomic_DNA"/>
</dbReference>
<keyword evidence="4" id="KW-0732">Signal</keyword>
<sequence>MRLLTIFYLACLHLAAAAERPNVVLLMADDLGWGDVGFNGGKIIETPSLDAMAESGMVFERFYSAAPVCSPTRGSCLTGRHPFRYGVYFANKGHLRAPEITLPELLGKLGYATGHFGKWHLGTLSAEFSGKGKGRAPEKNHMTPGMAGFDQWFSTEYSVATWDPYDPKNKHGGGEYDTRRLFWHNGENVTEPQKGDSARIVMDRAVPFIEKAVKAEKPFFTVIWFHAPHSPVVGGPEYRKRYAEHPVPNQHYYACVTAMDEQIGRLRKTLRDLGVADNTLVTFCSDNGPARQGDAEHVGSPGPFRGFKTTLWEGGVRVPAVIEWPGKIEAGSRTKSTAVTSDYLPTLLDIVDLPVPEDRPIDGISLLSVFEGNDAPRSEPIGFQSSRQRVWMDGDLKLITTNDGKKWELYDLGKDPSEKTDIAAEHPEKVKAMTEALDDWRASCKHSDQGGDYPKAEKAGGE</sequence>
<keyword evidence="2" id="KW-0378">Hydrolase</keyword>
<dbReference type="InterPro" id="IPR050738">
    <property type="entry name" value="Sulfatase"/>
</dbReference>
<reference evidence="6 7" key="1">
    <citation type="submission" date="2021-06" db="EMBL/GenBank/DDBJ databases">
        <title>Complete genome of Haloferula helveola possessing various polysaccharide degrading enzymes.</title>
        <authorList>
            <person name="Takami H."/>
            <person name="Huang C."/>
            <person name="Hamasaki K."/>
        </authorList>
    </citation>
    <scope>NUCLEOTIDE SEQUENCE [LARGE SCALE GENOMIC DNA]</scope>
    <source>
        <strain evidence="6 7">CN-1</strain>
    </source>
</reference>